<feature type="region of interest" description="Disordered" evidence="1">
    <location>
        <begin position="462"/>
        <end position="489"/>
    </location>
</feature>
<name>A0A2K3QAD4_9HYPO</name>
<feature type="region of interest" description="Disordered" evidence="1">
    <location>
        <begin position="718"/>
        <end position="752"/>
    </location>
</feature>
<evidence type="ECO:0000259" key="2">
    <source>
        <dbReference type="Pfam" id="PF08639"/>
    </source>
</evidence>
<feature type="compositionally biased region" description="Polar residues" evidence="1">
    <location>
        <begin position="670"/>
        <end position="684"/>
    </location>
</feature>
<reference evidence="3 4" key="1">
    <citation type="submission" date="2017-08" db="EMBL/GenBank/DDBJ databases">
        <title>Harnessing the power of phylogenomics to disentangle the directionality and signatures of interkingdom host jumping in the parasitic fungal genus Tolypocladium.</title>
        <authorList>
            <person name="Quandt C.A."/>
            <person name="Patterson W."/>
            <person name="Spatafora J.W."/>
        </authorList>
    </citation>
    <scope>NUCLEOTIDE SEQUENCE [LARGE SCALE GENOMIC DNA]</scope>
    <source>
        <strain evidence="3 4">CBS 113982</strain>
    </source>
</reference>
<feature type="compositionally biased region" description="Polar residues" evidence="1">
    <location>
        <begin position="741"/>
        <end position="752"/>
    </location>
</feature>
<sequence>MSSSAVPDADASRPRSGILTPTSEAGLNRRDGHGSDTPESRGGRGGRRADAVAMDHLLKPSIAVKPHPHNLHVQPRALLPLMLLPREHLPLACIDLAATDHDLPQSRFYESHVKILDLESRLGSAPSVLVARNEPKGVVYALERQDDGLYVVCRLGPWVSLDALARKATAVSHERLRLARPERREQDTAMPLTTPRMYKEQKTKRAAIEAIQSLVRKRARSQSVSTLEDATRRDGIAGADTGRGQLPSPEEHTERQMGPDLMAGTPTADPSLGADRTAESAPRHTADSIFDNIRTHYFGALYRSMGSLAYFAKGPLSRARSAFHLDLESDLNKADLIDFLKSLLLTTVQIDKKYRETIPDVVDKMKTHVESSDEGSKRKRRPRKMKLGKDGLYPMEDESIRKWWTENKPELGEQQTSHSPSQIKSHVSLLRTRETQLQMILILEILALEPLKAADEAAEDALPPLPGVESQRQGQSMAPPPPPKKRNKHNLPVLIDVHADRLTIWQSTASDEQLLLEDSQVSRGPGDGQVQQTASSEPLRDFYVDVILPFFSSRLPELCGSISRKLGGPAVVSPPRSKPSKRSAGKREERKPGAAAQRPAPLNPRRTLQRALSTDQQHRRSVSRGPGSVIALMRSATSTSFSGVKQEGSELASLKALPKGEASLPRPKQPSLSHSSSMTNLQDNNKTNMKALVEAELRDAISALRKPNRVVVGKAMAEAAERRSSTGQPAKKARRPPRGSLGSSIQVKATPANNRFRDVLAAESETDADLPLDSTEDLVPPSSVGHLVPSTAPRAGRRDAFMSSTSPAVELVGGTPVRTSTRSNFLRRPANEERMPPSSPLMDGTTTGRDHLLVPGSAAARLSFSTPRRAKVAATPVRRGAPGRELDESPVRVAELPPPRGNTTTSVSIYQLLGWDDCFDGVS</sequence>
<dbReference type="OrthoDB" id="5395343at2759"/>
<feature type="region of interest" description="Disordered" evidence="1">
    <location>
        <begin position="368"/>
        <end position="391"/>
    </location>
</feature>
<feature type="region of interest" description="Disordered" evidence="1">
    <location>
        <begin position="219"/>
        <end position="283"/>
    </location>
</feature>
<feature type="region of interest" description="Disordered" evidence="1">
    <location>
        <begin position="660"/>
        <end position="684"/>
    </location>
</feature>
<dbReference type="GO" id="GO:0031261">
    <property type="term" value="C:DNA replication preinitiation complex"/>
    <property type="evidence" value="ECO:0007669"/>
    <property type="project" value="TreeGrafter"/>
</dbReference>
<feature type="domain" description="DNA replication regulator Sld3 C-terminal" evidence="2">
    <location>
        <begin position="289"/>
        <end position="818"/>
    </location>
</feature>
<dbReference type="Gene3D" id="1.20.58.2130">
    <property type="match status" value="1"/>
</dbReference>
<dbReference type="Pfam" id="PF08639">
    <property type="entry name" value="Sld3_STD"/>
    <property type="match status" value="1"/>
</dbReference>
<feature type="region of interest" description="Disordered" evidence="1">
    <location>
        <begin position="1"/>
        <end position="48"/>
    </location>
</feature>
<dbReference type="GO" id="GO:0006270">
    <property type="term" value="P:DNA replication initiation"/>
    <property type="evidence" value="ECO:0007669"/>
    <property type="project" value="InterPro"/>
</dbReference>
<evidence type="ECO:0000313" key="4">
    <source>
        <dbReference type="Proteomes" id="UP000236621"/>
    </source>
</evidence>
<feature type="region of interest" description="Disordered" evidence="1">
    <location>
        <begin position="765"/>
        <end position="798"/>
    </location>
</feature>
<organism evidence="3 4">
    <name type="scientific">Tolypocladium capitatum</name>
    <dbReference type="NCBI Taxonomy" id="45235"/>
    <lineage>
        <taxon>Eukaryota</taxon>
        <taxon>Fungi</taxon>
        <taxon>Dikarya</taxon>
        <taxon>Ascomycota</taxon>
        <taxon>Pezizomycotina</taxon>
        <taxon>Sordariomycetes</taxon>
        <taxon>Hypocreomycetidae</taxon>
        <taxon>Hypocreales</taxon>
        <taxon>Ophiocordycipitaceae</taxon>
        <taxon>Tolypocladium</taxon>
    </lineage>
</organism>
<feature type="compositionally biased region" description="Basic residues" evidence="1">
    <location>
        <begin position="377"/>
        <end position="386"/>
    </location>
</feature>
<dbReference type="PANTHER" id="PTHR28067:SF1">
    <property type="entry name" value="DNA REPLICATION REGULATOR SLD3"/>
    <property type="match status" value="1"/>
</dbReference>
<keyword evidence="4" id="KW-1185">Reference proteome</keyword>
<dbReference type="InterPro" id="IPR042511">
    <property type="entry name" value="Sld3"/>
</dbReference>
<dbReference type="PANTHER" id="PTHR28067">
    <property type="entry name" value="DNA REPLICATION REGULATOR SLD3"/>
    <property type="match status" value="1"/>
</dbReference>
<feature type="region of interest" description="Disordered" evidence="1">
    <location>
        <begin position="870"/>
        <end position="905"/>
    </location>
</feature>
<protein>
    <recommendedName>
        <fullName evidence="2">DNA replication regulator Sld3 C-terminal domain-containing protein</fullName>
    </recommendedName>
</protein>
<evidence type="ECO:0000313" key="3">
    <source>
        <dbReference type="EMBL" id="PNY24515.1"/>
    </source>
</evidence>
<gene>
    <name evidence="3" type="ORF">TCAP_05557</name>
</gene>
<comment type="caution">
    <text evidence="3">The sequence shown here is derived from an EMBL/GenBank/DDBJ whole genome shotgun (WGS) entry which is preliminary data.</text>
</comment>
<dbReference type="AlphaFoldDB" id="A0A2K3QAD4"/>
<feature type="compositionally biased region" description="Basic and acidic residues" evidence="1">
    <location>
        <begin position="27"/>
        <end position="48"/>
    </location>
</feature>
<dbReference type="STRING" id="45235.A0A2K3QAD4"/>
<feature type="compositionally biased region" description="Acidic residues" evidence="1">
    <location>
        <begin position="765"/>
        <end position="776"/>
    </location>
</feature>
<evidence type="ECO:0000256" key="1">
    <source>
        <dbReference type="SAM" id="MobiDB-lite"/>
    </source>
</evidence>
<accession>A0A2K3QAD4</accession>
<feature type="region of interest" description="Disordered" evidence="1">
    <location>
        <begin position="565"/>
        <end position="627"/>
    </location>
</feature>
<proteinExistence type="predicted"/>
<dbReference type="EMBL" id="NRSZ01000875">
    <property type="protein sequence ID" value="PNY24515.1"/>
    <property type="molecule type" value="Genomic_DNA"/>
</dbReference>
<dbReference type="Proteomes" id="UP000236621">
    <property type="component" value="Unassembled WGS sequence"/>
</dbReference>
<dbReference type="InterPro" id="IPR013948">
    <property type="entry name" value="DNA_replication_reg_Sld3_C"/>
</dbReference>